<dbReference type="SMART" id="SM00387">
    <property type="entry name" value="HATPase_c"/>
    <property type="match status" value="1"/>
</dbReference>
<dbReference type="GO" id="GO:0009927">
    <property type="term" value="F:histidine phosphotransfer kinase activity"/>
    <property type="evidence" value="ECO:0007669"/>
    <property type="project" value="TreeGrafter"/>
</dbReference>
<keyword evidence="8" id="KW-0472">Membrane</keyword>
<evidence type="ECO:0000259" key="9">
    <source>
        <dbReference type="PROSITE" id="PS50109"/>
    </source>
</evidence>
<dbReference type="InterPro" id="IPR005467">
    <property type="entry name" value="His_kinase_dom"/>
</dbReference>
<protein>
    <recommendedName>
        <fullName evidence="2">histidine kinase</fullName>
        <ecNumber evidence="2">2.7.13.3</ecNumber>
    </recommendedName>
</protein>
<reference evidence="11" key="1">
    <citation type="submission" date="2020-02" db="EMBL/GenBank/DDBJ databases">
        <authorList>
            <person name="Gao J."/>
            <person name="Sun J."/>
        </authorList>
    </citation>
    <scope>NUCLEOTIDE SEQUENCE</scope>
    <source>
        <strain evidence="11">602-2</strain>
    </source>
</reference>
<evidence type="ECO:0000256" key="3">
    <source>
        <dbReference type="ARBA" id="ARBA00022553"/>
    </source>
</evidence>
<dbReference type="InterPro" id="IPR011006">
    <property type="entry name" value="CheY-like_superfamily"/>
</dbReference>
<feature type="transmembrane region" description="Helical" evidence="8">
    <location>
        <begin position="160"/>
        <end position="178"/>
    </location>
</feature>
<comment type="caution">
    <text evidence="11">The sequence shown here is derived from an EMBL/GenBank/DDBJ whole genome shotgun (WGS) entry which is preliminary data.</text>
</comment>
<evidence type="ECO:0000256" key="7">
    <source>
        <dbReference type="PROSITE-ProRule" id="PRU00169"/>
    </source>
</evidence>
<keyword evidence="4" id="KW-0808">Transferase</keyword>
<dbReference type="CDD" id="cd17546">
    <property type="entry name" value="REC_hyHK_CKI1_RcsC-like"/>
    <property type="match status" value="1"/>
</dbReference>
<dbReference type="Gene3D" id="3.30.565.10">
    <property type="entry name" value="Histidine kinase-like ATPase, C-terminal domain"/>
    <property type="match status" value="1"/>
</dbReference>
<dbReference type="EC" id="2.7.13.3" evidence="2"/>
<keyword evidence="3 7" id="KW-0597">Phosphoprotein</keyword>
<dbReference type="SMART" id="SM00448">
    <property type="entry name" value="REC"/>
    <property type="match status" value="1"/>
</dbReference>
<dbReference type="GO" id="GO:0005886">
    <property type="term" value="C:plasma membrane"/>
    <property type="evidence" value="ECO:0007669"/>
    <property type="project" value="TreeGrafter"/>
</dbReference>
<dbReference type="InterPro" id="IPR001789">
    <property type="entry name" value="Sig_transdc_resp-reg_receiver"/>
</dbReference>
<dbReference type="PANTHER" id="PTHR43047:SF71">
    <property type="entry name" value="HISTIDINE KINASE CONTAINING CHEY-HOMOLOGOUS RECEIVER DOMAIN-RELATED"/>
    <property type="match status" value="1"/>
</dbReference>
<evidence type="ECO:0000259" key="10">
    <source>
        <dbReference type="PROSITE" id="PS50110"/>
    </source>
</evidence>
<dbReference type="SUPFAM" id="SSF52172">
    <property type="entry name" value="CheY-like"/>
    <property type="match status" value="1"/>
</dbReference>
<dbReference type="AlphaFoldDB" id="A0A6G4QWL7"/>
<gene>
    <name evidence="11" type="ORF">G5B46_06945</name>
</gene>
<evidence type="ECO:0000313" key="11">
    <source>
        <dbReference type="EMBL" id="NGM49338.1"/>
    </source>
</evidence>
<dbReference type="SMART" id="SM00388">
    <property type="entry name" value="HisKA"/>
    <property type="match status" value="1"/>
</dbReference>
<dbReference type="PROSITE" id="PS50109">
    <property type="entry name" value="HIS_KIN"/>
    <property type="match status" value="1"/>
</dbReference>
<dbReference type="CDD" id="cd16922">
    <property type="entry name" value="HATPase_EvgS-ArcB-TorS-like"/>
    <property type="match status" value="1"/>
</dbReference>
<dbReference type="PRINTS" id="PR00344">
    <property type="entry name" value="BCTRLSENSOR"/>
</dbReference>
<sequence>MIDHGRMRQEDWYGIAHRRVREFPLRLFFSVGIAAAIYLNNASAWPAVWLAATVMAQLATSWLSRPMRKAGYQPSEARKRLFIASVALSTAIFASVAPAAWFNEGWQGRVLAVTVLAGGVMNVRLHASSSAAMLWAGTTPFICLLIGLPLYSLATEPGKGAAAFVCVANLMYVAHLAAATRRGLADARAVATSLALAQQTADALKEAAAKADAANDAKSQFLANMSHEIRTPLNGVLGVAGALARTPLTQAQRSMVELVETSARTLETLLTDILDLARIEAGKLELRAEPFDLAASVGACAELFDAAAQAKGLDLTVDISPDAAGTFIGDAIRIRQILSNLLSNAVKFTSEGHVRLSVRLAEAQSGSTVMFEVRDTGIGFDEETKARLFSRFEQADGSNTRSYGGSGLGLAISQSLAQAMGGRLEAEGRRGQGATFTFVAPLPRGQAPAHEAAGPAGCDAQAPLAGMRVLLAEDHPTNRRVVELILGATGIDLISVENGAEAVEAYQRGAFDMILMDMQMPVMDGLTAIRRIRALEAAERRPRTQVHVLTANAMPEHVQASLAAGADGHLSKPIQASLLIERCGAVFAPRPDLVRAAPE</sequence>
<keyword evidence="6" id="KW-0902">Two-component regulatory system</keyword>
<dbReference type="PROSITE" id="PS50110">
    <property type="entry name" value="RESPONSE_REGULATORY"/>
    <property type="match status" value="1"/>
</dbReference>
<dbReference type="PANTHER" id="PTHR43047">
    <property type="entry name" value="TWO-COMPONENT HISTIDINE PROTEIN KINASE"/>
    <property type="match status" value="1"/>
</dbReference>
<dbReference type="SUPFAM" id="SSF47384">
    <property type="entry name" value="Homodimeric domain of signal transducing histidine kinase"/>
    <property type="match status" value="1"/>
</dbReference>
<dbReference type="EMBL" id="JAAKGT010000002">
    <property type="protein sequence ID" value="NGM49338.1"/>
    <property type="molecule type" value="Genomic_DNA"/>
</dbReference>
<dbReference type="InterPro" id="IPR003594">
    <property type="entry name" value="HATPase_dom"/>
</dbReference>
<name>A0A6G4QWL7_9CAUL</name>
<dbReference type="InterPro" id="IPR004358">
    <property type="entry name" value="Sig_transdc_His_kin-like_C"/>
</dbReference>
<dbReference type="Gene3D" id="1.10.287.130">
    <property type="match status" value="1"/>
</dbReference>
<evidence type="ECO:0000256" key="2">
    <source>
        <dbReference type="ARBA" id="ARBA00012438"/>
    </source>
</evidence>
<dbReference type="Pfam" id="PF02518">
    <property type="entry name" value="HATPase_c"/>
    <property type="match status" value="1"/>
</dbReference>
<dbReference type="SUPFAM" id="SSF55874">
    <property type="entry name" value="ATPase domain of HSP90 chaperone/DNA topoisomerase II/histidine kinase"/>
    <property type="match status" value="1"/>
</dbReference>
<dbReference type="FunFam" id="3.30.565.10:FF:000010">
    <property type="entry name" value="Sensor histidine kinase RcsC"/>
    <property type="match status" value="1"/>
</dbReference>
<dbReference type="InterPro" id="IPR036890">
    <property type="entry name" value="HATPase_C_sf"/>
</dbReference>
<dbReference type="RefSeq" id="WP_165257224.1">
    <property type="nucleotide sequence ID" value="NZ_JAAKGT010000002.1"/>
</dbReference>
<evidence type="ECO:0000256" key="4">
    <source>
        <dbReference type="ARBA" id="ARBA00022679"/>
    </source>
</evidence>
<dbReference type="InterPro" id="IPR003661">
    <property type="entry name" value="HisK_dim/P_dom"/>
</dbReference>
<dbReference type="Pfam" id="PF00072">
    <property type="entry name" value="Response_reg"/>
    <property type="match status" value="1"/>
</dbReference>
<feature type="transmembrane region" description="Helical" evidence="8">
    <location>
        <begin position="108"/>
        <end position="125"/>
    </location>
</feature>
<comment type="catalytic activity">
    <reaction evidence="1">
        <text>ATP + protein L-histidine = ADP + protein N-phospho-L-histidine.</text>
        <dbReference type="EC" id="2.7.13.3"/>
    </reaction>
</comment>
<dbReference type="CDD" id="cd00082">
    <property type="entry name" value="HisKA"/>
    <property type="match status" value="1"/>
</dbReference>
<evidence type="ECO:0000256" key="8">
    <source>
        <dbReference type="SAM" id="Phobius"/>
    </source>
</evidence>
<feature type="domain" description="Histidine kinase" evidence="9">
    <location>
        <begin position="224"/>
        <end position="444"/>
    </location>
</feature>
<evidence type="ECO:0000256" key="6">
    <source>
        <dbReference type="ARBA" id="ARBA00023012"/>
    </source>
</evidence>
<organism evidence="11">
    <name type="scientific">Caulobacter sp. 602-2</name>
    <dbReference type="NCBI Taxonomy" id="2710887"/>
    <lineage>
        <taxon>Bacteria</taxon>
        <taxon>Pseudomonadati</taxon>
        <taxon>Pseudomonadota</taxon>
        <taxon>Alphaproteobacteria</taxon>
        <taxon>Caulobacterales</taxon>
        <taxon>Caulobacteraceae</taxon>
        <taxon>Caulobacter</taxon>
    </lineage>
</organism>
<dbReference type="GO" id="GO:0000155">
    <property type="term" value="F:phosphorelay sensor kinase activity"/>
    <property type="evidence" value="ECO:0007669"/>
    <property type="project" value="InterPro"/>
</dbReference>
<keyword evidence="8" id="KW-0812">Transmembrane</keyword>
<evidence type="ECO:0000256" key="1">
    <source>
        <dbReference type="ARBA" id="ARBA00000085"/>
    </source>
</evidence>
<evidence type="ECO:0000256" key="5">
    <source>
        <dbReference type="ARBA" id="ARBA00022777"/>
    </source>
</evidence>
<feature type="transmembrane region" description="Helical" evidence="8">
    <location>
        <begin position="23"/>
        <end position="39"/>
    </location>
</feature>
<proteinExistence type="predicted"/>
<feature type="transmembrane region" description="Helical" evidence="8">
    <location>
        <begin position="132"/>
        <end position="154"/>
    </location>
</feature>
<keyword evidence="8" id="KW-1133">Transmembrane helix</keyword>
<dbReference type="InterPro" id="IPR036097">
    <property type="entry name" value="HisK_dim/P_sf"/>
</dbReference>
<feature type="transmembrane region" description="Helical" evidence="8">
    <location>
        <begin position="83"/>
        <end position="102"/>
    </location>
</feature>
<accession>A0A6G4QWL7</accession>
<keyword evidence="5" id="KW-0418">Kinase</keyword>
<dbReference type="Gene3D" id="3.40.50.2300">
    <property type="match status" value="1"/>
</dbReference>
<feature type="domain" description="Response regulatory" evidence="10">
    <location>
        <begin position="468"/>
        <end position="587"/>
    </location>
</feature>
<feature type="modified residue" description="4-aspartylphosphate" evidence="7">
    <location>
        <position position="517"/>
    </location>
</feature>
<dbReference type="Pfam" id="PF00512">
    <property type="entry name" value="HisKA"/>
    <property type="match status" value="1"/>
</dbReference>